<dbReference type="GO" id="GO:0046983">
    <property type="term" value="F:protein dimerization activity"/>
    <property type="evidence" value="ECO:0007669"/>
    <property type="project" value="InterPro"/>
</dbReference>
<feature type="transmembrane region" description="Helical" evidence="10">
    <location>
        <begin position="46"/>
        <end position="65"/>
    </location>
</feature>
<keyword evidence="3" id="KW-0597">Phosphoprotein</keyword>
<comment type="caution">
    <text evidence="12">The sequence shown here is derived from an EMBL/GenBank/DDBJ whole genome shotgun (WGS) entry which is preliminary data.</text>
</comment>
<keyword evidence="10" id="KW-1133">Transmembrane helix</keyword>
<comment type="catalytic activity">
    <reaction evidence="1">
        <text>ATP + protein L-histidine = ADP + protein N-phospho-L-histidine.</text>
        <dbReference type="EC" id="2.7.13.3"/>
    </reaction>
</comment>
<keyword evidence="10" id="KW-0812">Transmembrane</keyword>
<organism evidence="12 13">
    <name type="scientific">Nocardia panacis</name>
    <dbReference type="NCBI Taxonomy" id="2340916"/>
    <lineage>
        <taxon>Bacteria</taxon>
        <taxon>Bacillati</taxon>
        <taxon>Actinomycetota</taxon>
        <taxon>Actinomycetes</taxon>
        <taxon>Mycobacteriales</taxon>
        <taxon>Nocardiaceae</taxon>
        <taxon>Nocardia</taxon>
    </lineage>
</organism>
<keyword evidence="4" id="KW-0808">Transferase</keyword>
<dbReference type="InterPro" id="IPR036890">
    <property type="entry name" value="HATPase_C_sf"/>
</dbReference>
<evidence type="ECO:0000256" key="7">
    <source>
        <dbReference type="ARBA" id="ARBA00022840"/>
    </source>
</evidence>
<dbReference type="Proteomes" id="UP000266677">
    <property type="component" value="Unassembled WGS sequence"/>
</dbReference>
<dbReference type="PANTHER" id="PTHR24421">
    <property type="entry name" value="NITRATE/NITRITE SENSOR PROTEIN NARX-RELATED"/>
    <property type="match status" value="1"/>
</dbReference>
<proteinExistence type="predicted"/>
<gene>
    <name evidence="12" type="ORF">D5S18_10795</name>
</gene>
<protein>
    <recommendedName>
        <fullName evidence="2">histidine kinase</fullName>
        <ecNumber evidence="2">2.7.13.3</ecNumber>
    </recommendedName>
</protein>
<reference evidence="12 13" key="1">
    <citation type="submission" date="2018-09" db="EMBL/GenBank/DDBJ databases">
        <title>YIM PH21274 draft genome.</title>
        <authorList>
            <person name="Miao C."/>
        </authorList>
    </citation>
    <scope>NUCLEOTIDE SEQUENCE [LARGE SCALE GENOMIC DNA]</scope>
    <source>
        <strain evidence="12 13">YIM PH 21724</strain>
    </source>
</reference>
<evidence type="ECO:0000313" key="13">
    <source>
        <dbReference type="Proteomes" id="UP000266677"/>
    </source>
</evidence>
<evidence type="ECO:0000313" key="12">
    <source>
        <dbReference type="EMBL" id="RJO76738.1"/>
    </source>
</evidence>
<evidence type="ECO:0000256" key="4">
    <source>
        <dbReference type="ARBA" id="ARBA00022679"/>
    </source>
</evidence>
<keyword evidence="5" id="KW-0547">Nucleotide-binding</keyword>
<keyword evidence="7" id="KW-0067">ATP-binding</keyword>
<dbReference type="InterPro" id="IPR050482">
    <property type="entry name" value="Sensor_HK_TwoCompSys"/>
</dbReference>
<keyword evidence="8" id="KW-0902">Two-component regulatory system</keyword>
<dbReference type="Gene3D" id="3.30.565.10">
    <property type="entry name" value="Histidine kinase-like ATPase, C-terminal domain"/>
    <property type="match status" value="1"/>
</dbReference>
<evidence type="ECO:0000259" key="11">
    <source>
        <dbReference type="SMART" id="SM00387"/>
    </source>
</evidence>
<name>A0A3A4KMF5_9NOCA</name>
<accession>A0A3A4KMF5</accession>
<dbReference type="EC" id="2.7.13.3" evidence="2"/>
<feature type="transmembrane region" description="Helical" evidence="10">
    <location>
        <begin position="128"/>
        <end position="147"/>
    </location>
</feature>
<evidence type="ECO:0000256" key="10">
    <source>
        <dbReference type="SAM" id="Phobius"/>
    </source>
</evidence>
<feature type="transmembrane region" description="Helical" evidence="10">
    <location>
        <begin position="196"/>
        <end position="218"/>
    </location>
</feature>
<dbReference type="Gene3D" id="1.20.5.1930">
    <property type="match status" value="1"/>
</dbReference>
<dbReference type="OrthoDB" id="5242012at2"/>
<evidence type="ECO:0000256" key="3">
    <source>
        <dbReference type="ARBA" id="ARBA00022553"/>
    </source>
</evidence>
<dbReference type="PANTHER" id="PTHR24421:SF10">
    <property type="entry name" value="NITRATE_NITRITE SENSOR PROTEIN NARQ"/>
    <property type="match status" value="1"/>
</dbReference>
<feature type="transmembrane region" description="Helical" evidence="10">
    <location>
        <begin position="71"/>
        <end position="94"/>
    </location>
</feature>
<evidence type="ECO:0000256" key="6">
    <source>
        <dbReference type="ARBA" id="ARBA00022777"/>
    </source>
</evidence>
<dbReference type="SMART" id="SM00387">
    <property type="entry name" value="HATPase_c"/>
    <property type="match status" value="1"/>
</dbReference>
<feature type="transmembrane region" description="Helical" evidence="10">
    <location>
        <begin position="153"/>
        <end position="175"/>
    </location>
</feature>
<dbReference type="CDD" id="cd16917">
    <property type="entry name" value="HATPase_UhpB-NarQ-NarX-like"/>
    <property type="match status" value="1"/>
</dbReference>
<feature type="region of interest" description="Disordered" evidence="9">
    <location>
        <begin position="1"/>
        <end position="20"/>
    </location>
</feature>
<keyword evidence="6 12" id="KW-0418">Kinase</keyword>
<keyword evidence="13" id="KW-1185">Reference proteome</keyword>
<dbReference type="GO" id="GO:0000155">
    <property type="term" value="F:phosphorelay sensor kinase activity"/>
    <property type="evidence" value="ECO:0007669"/>
    <property type="project" value="InterPro"/>
</dbReference>
<dbReference type="Pfam" id="PF07730">
    <property type="entry name" value="HisKA_3"/>
    <property type="match status" value="1"/>
</dbReference>
<evidence type="ECO:0000256" key="8">
    <source>
        <dbReference type="ARBA" id="ARBA00023012"/>
    </source>
</evidence>
<sequence length="454" mass="48210">MNDMTETHLAPTGASDTPAVESGARVRTIANAVLRAPFTARTWKEITYLIAAFVLGGLAAGWGWIAGSGGLLAALTIVGIPLPAVLLLAGRYWAKVYRELSRRLLDTPVAEPRPFAPRPGLFGFLRDAFADIPSWRALLFLFLQVIVGIVGGWSLFVGAFVAVMLAISPIIWQFFPSIDNAGRRSLIQFNAFYADNWLSVLVFCVLGVLGLFAVPWVARALCLLHRLLTVLLLGPTEGDQRVTRLRESRQAAVDDATATLARVERDLHDGTQNRLVTIAMTLGRAEERAATGADTGALISDARASAKEALTELRDLVRGIHPPALDLGLGPALETLAARSSIPVELRVNLLQRPGPAVEAIAYFAVAELLTNVVKHAHAERAWVSVLSDNRGAITVTVRDNGIGGVLPPGHSTGGSGLAGLATRASAVDGTLTVHSPTGGPTVVTLVLPVNDPR</sequence>
<evidence type="ECO:0000256" key="1">
    <source>
        <dbReference type="ARBA" id="ARBA00000085"/>
    </source>
</evidence>
<dbReference type="Pfam" id="PF13796">
    <property type="entry name" value="Sensor"/>
    <property type="match status" value="1"/>
</dbReference>
<dbReference type="InterPro" id="IPR011712">
    <property type="entry name" value="Sig_transdc_His_kin_sub3_dim/P"/>
</dbReference>
<evidence type="ECO:0000256" key="5">
    <source>
        <dbReference type="ARBA" id="ARBA00022741"/>
    </source>
</evidence>
<keyword evidence="10" id="KW-0472">Membrane</keyword>
<evidence type="ECO:0000256" key="2">
    <source>
        <dbReference type="ARBA" id="ARBA00012438"/>
    </source>
</evidence>
<dbReference type="InterPro" id="IPR025828">
    <property type="entry name" value="Put_sensor_dom"/>
</dbReference>
<dbReference type="Pfam" id="PF02518">
    <property type="entry name" value="HATPase_c"/>
    <property type="match status" value="1"/>
</dbReference>
<dbReference type="AlphaFoldDB" id="A0A3A4KMF5"/>
<dbReference type="SUPFAM" id="SSF55874">
    <property type="entry name" value="ATPase domain of HSP90 chaperone/DNA topoisomerase II/histidine kinase"/>
    <property type="match status" value="1"/>
</dbReference>
<dbReference type="GO" id="GO:0016020">
    <property type="term" value="C:membrane"/>
    <property type="evidence" value="ECO:0007669"/>
    <property type="project" value="InterPro"/>
</dbReference>
<evidence type="ECO:0000256" key="9">
    <source>
        <dbReference type="SAM" id="MobiDB-lite"/>
    </source>
</evidence>
<dbReference type="InterPro" id="IPR003594">
    <property type="entry name" value="HATPase_dom"/>
</dbReference>
<dbReference type="EMBL" id="QZFU01000016">
    <property type="protein sequence ID" value="RJO76738.1"/>
    <property type="molecule type" value="Genomic_DNA"/>
</dbReference>
<feature type="domain" description="Histidine kinase/HSP90-like ATPase" evidence="11">
    <location>
        <begin position="357"/>
        <end position="452"/>
    </location>
</feature>
<dbReference type="GO" id="GO:0005524">
    <property type="term" value="F:ATP binding"/>
    <property type="evidence" value="ECO:0007669"/>
    <property type="project" value="UniProtKB-KW"/>
</dbReference>